<dbReference type="InterPro" id="IPR033479">
    <property type="entry name" value="dCache_1"/>
</dbReference>
<organism evidence="9 10">
    <name type="scientific">Desulfuromonas acetoxidans (strain DSM 684 / 11070)</name>
    <dbReference type="NCBI Taxonomy" id="281689"/>
    <lineage>
        <taxon>Bacteria</taxon>
        <taxon>Pseudomonadati</taxon>
        <taxon>Thermodesulfobacteriota</taxon>
        <taxon>Desulfuromonadia</taxon>
        <taxon>Desulfuromonadales</taxon>
        <taxon>Desulfuromonadaceae</taxon>
        <taxon>Desulfuromonas</taxon>
    </lineage>
</organism>
<dbReference type="CDD" id="cd18773">
    <property type="entry name" value="PDC1_HK_sensor"/>
    <property type="match status" value="1"/>
</dbReference>
<dbReference type="Proteomes" id="UP000005695">
    <property type="component" value="Unassembled WGS sequence"/>
</dbReference>
<dbReference type="NCBIfam" id="TIGR00254">
    <property type="entry name" value="GGDEF"/>
    <property type="match status" value="1"/>
</dbReference>
<reference evidence="9" key="1">
    <citation type="submission" date="2006-05" db="EMBL/GenBank/DDBJ databases">
        <title>Annotation of the draft genome assembly of Desulfuromonas acetoxidans DSM 684.</title>
        <authorList>
            <consortium name="US DOE Joint Genome Institute (JGI-ORNL)"/>
            <person name="Larimer F."/>
            <person name="Land M."/>
            <person name="Hauser L."/>
        </authorList>
    </citation>
    <scope>NUCLEOTIDE SEQUENCE [LARGE SCALE GENOMIC DNA]</scope>
    <source>
        <strain evidence="9">DSM 684</strain>
    </source>
</reference>
<dbReference type="InterPro" id="IPR029787">
    <property type="entry name" value="Nucleotide_cyclase"/>
</dbReference>
<dbReference type="InterPro" id="IPR043128">
    <property type="entry name" value="Rev_trsase/Diguanyl_cyclase"/>
</dbReference>
<dbReference type="Gene3D" id="3.30.450.20">
    <property type="entry name" value="PAS domain"/>
    <property type="match status" value="1"/>
</dbReference>
<evidence type="ECO:0000256" key="5">
    <source>
        <dbReference type="ARBA" id="ARBA00022989"/>
    </source>
</evidence>
<dbReference type="Gene3D" id="3.30.70.270">
    <property type="match status" value="1"/>
</dbReference>
<gene>
    <name evidence="9" type="ORF">Dace_3116</name>
</gene>
<evidence type="ECO:0000256" key="3">
    <source>
        <dbReference type="ARBA" id="ARBA00022475"/>
    </source>
</evidence>
<dbReference type="PANTHER" id="PTHR45138">
    <property type="entry name" value="REGULATORY COMPONENTS OF SENSORY TRANSDUCTION SYSTEM"/>
    <property type="match status" value="1"/>
</dbReference>
<dbReference type="OrthoDB" id="9812260at2"/>
<evidence type="ECO:0000256" key="7">
    <source>
        <dbReference type="SAM" id="Phobius"/>
    </source>
</evidence>
<dbReference type="Pfam" id="PF00990">
    <property type="entry name" value="GGDEF"/>
    <property type="match status" value="1"/>
</dbReference>
<protein>
    <recommendedName>
        <fullName evidence="2">diguanylate cyclase</fullName>
        <ecNumber evidence="2">2.7.7.65</ecNumber>
    </recommendedName>
</protein>
<feature type="domain" description="GGDEF" evidence="8">
    <location>
        <begin position="348"/>
        <end position="480"/>
    </location>
</feature>
<dbReference type="RefSeq" id="WP_005997493.1">
    <property type="nucleotide sequence ID" value="NZ_AAEW02000001.1"/>
</dbReference>
<name>Q1K453_DESA6</name>
<dbReference type="PANTHER" id="PTHR45138:SF26">
    <property type="entry name" value="DIGUANYLATE CYCLASE"/>
    <property type="match status" value="1"/>
</dbReference>
<dbReference type="PROSITE" id="PS50887">
    <property type="entry name" value="GGDEF"/>
    <property type="match status" value="1"/>
</dbReference>
<dbReference type="InterPro" id="IPR050469">
    <property type="entry name" value="Diguanylate_Cyclase"/>
</dbReference>
<dbReference type="GO" id="GO:1902201">
    <property type="term" value="P:negative regulation of bacterial-type flagellum-dependent cell motility"/>
    <property type="evidence" value="ECO:0007669"/>
    <property type="project" value="TreeGrafter"/>
</dbReference>
<dbReference type="FunFam" id="3.30.70.270:FF:000001">
    <property type="entry name" value="Diguanylate cyclase domain protein"/>
    <property type="match status" value="1"/>
</dbReference>
<keyword evidence="5 7" id="KW-1133">Transmembrane helix</keyword>
<dbReference type="GO" id="GO:0052621">
    <property type="term" value="F:diguanylate cyclase activity"/>
    <property type="evidence" value="ECO:0007669"/>
    <property type="project" value="UniProtKB-EC"/>
</dbReference>
<dbReference type="GO" id="GO:0043709">
    <property type="term" value="P:cell adhesion involved in single-species biofilm formation"/>
    <property type="evidence" value="ECO:0007669"/>
    <property type="project" value="TreeGrafter"/>
</dbReference>
<keyword evidence="4 7" id="KW-0812">Transmembrane</keyword>
<keyword evidence="3" id="KW-1003">Cell membrane</keyword>
<dbReference type="EMBL" id="AAEW02000001">
    <property type="protein sequence ID" value="EAT17250.1"/>
    <property type="molecule type" value="Genomic_DNA"/>
</dbReference>
<keyword evidence="10" id="KW-1185">Reference proteome</keyword>
<comment type="subcellular location">
    <subcellularLocation>
        <location evidence="1">Cell membrane</location>
        <topology evidence="1">Multi-pass membrane protein</topology>
    </subcellularLocation>
</comment>
<proteinExistence type="predicted"/>
<evidence type="ECO:0000256" key="6">
    <source>
        <dbReference type="ARBA" id="ARBA00023136"/>
    </source>
</evidence>
<feature type="transmembrane region" description="Helical" evidence="7">
    <location>
        <begin position="283"/>
        <end position="303"/>
    </location>
</feature>
<dbReference type="GO" id="GO:0005886">
    <property type="term" value="C:plasma membrane"/>
    <property type="evidence" value="ECO:0007669"/>
    <property type="project" value="UniProtKB-SubCell"/>
</dbReference>
<reference evidence="9" key="2">
    <citation type="submission" date="2006-05" db="EMBL/GenBank/DDBJ databases">
        <title>Sequencing of the draft genome and assembly of Desulfuromonas acetoxidans DSM 684.</title>
        <authorList>
            <consortium name="US DOE Joint Genome Institute (JGI-PGF)"/>
            <person name="Copeland A."/>
            <person name="Lucas S."/>
            <person name="Lapidus A."/>
            <person name="Barry K."/>
            <person name="Detter J.C."/>
            <person name="Glavina del Rio T."/>
            <person name="Hammon N."/>
            <person name="Israni S."/>
            <person name="Dalin E."/>
            <person name="Tice H."/>
            <person name="Bruce D."/>
            <person name="Pitluck S."/>
            <person name="Richardson P."/>
        </authorList>
    </citation>
    <scope>NUCLEOTIDE SEQUENCE [LARGE SCALE GENOMIC DNA]</scope>
    <source>
        <strain evidence="9">DSM 684</strain>
    </source>
</reference>
<dbReference type="AlphaFoldDB" id="Q1K453"/>
<dbReference type="SUPFAM" id="SSF55073">
    <property type="entry name" value="Nucleotide cyclase"/>
    <property type="match status" value="1"/>
</dbReference>
<dbReference type="InterPro" id="IPR000160">
    <property type="entry name" value="GGDEF_dom"/>
</dbReference>
<accession>Q1K453</accession>
<evidence type="ECO:0000256" key="4">
    <source>
        <dbReference type="ARBA" id="ARBA00022692"/>
    </source>
</evidence>
<comment type="caution">
    <text evidence="9">The sequence shown here is derived from an EMBL/GenBank/DDBJ whole genome shotgun (WGS) entry which is preliminary data.</text>
</comment>
<evidence type="ECO:0000256" key="1">
    <source>
        <dbReference type="ARBA" id="ARBA00004651"/>
    </source>
</evidence>
<keyword evidence="6 7" id="KW-0472">Membrane</keyword>
<evidence type="ECO:0000313" key="9">
    <source>
        <dbReference type="EMBL" id="EAT17250.1"/>
    </source>
</evidence>
<evidence type="ECO:0000259" key="8">
    <source>
        <dbReference type="PROSITE" id="PS50887"/>
    </source>
</evidence>
<dbReference type="EC" id="2.7.7.65" evidence="2"/>
<dbReference type="SMART" id="SM00267">
    <property type="entry name" value="GGDEF"/>
    <property type="match status" value="1"/>
</dbReference>
<sequence>MISKRRLIVTLTLLLASGFLLTSLASYYASLNSLRVRIDDNELPLTSDTIYSEIQRDLLQPLFISSLMASDTFLREWVTEGEQHADKVVRYLNEIKQRYGTVTSFFVSDHTYHYYYADGILKTVSADEPRDVWYFRVRDMQQDYEINVDPDMANHDSMTIFINYRVKDYQDQFIGATGVGLTVSAVKNLIENYQQNYQRTIFFVDPQGVLTLAGKEFPTSITSLADIEGLSAHRDQLLNEQQNTLVYQRNGETFHLNTRYISEFGWYLMVEQSEEPMLRQIRLTLLINVAICFTVTFIVIILTQMTINRYQKRLEEMALTDKLTRIANRQAIDLHLQQLFKEQQRHQVPFSVILFDLDNFKQINDTHGHIAGDAVLQNIANIVTTELRDCDVVGRWGGEEFLVLLKHCQLDDALKRAESIRLAIQSYAIGFEEQTLYTTASFGVVEYRDQDDHNTLLKRADQALYIAKQNGKNRCEVIAQL</sequence>
<dbReference type="Pfam" id="PF02743">
    <property type="entry name" value="dCache_1"/>
    <property type="match status" value="1"/>
</dbReference>
<dbReference type="CDD" id="cd01949">
    <property type="entry name" value="GGDEF"/>
    <property type="match status" value="1"/>
</dbReference>
<evidence type="ECO:0000313" key="10">
    <source>
        <dbReference type="Proteomes" id="UP000005695"/>
    </source>
</evidence>
<evidence type="ECO:0000256" key="2">
    <source>
        <dbReference type="ARBA" id="ARBA00012528"/>
    </source>
</evidence>